<evidence type="ECO:0000313" key="3">
    <source>
        <dbReference type="Proteomes" id="UP001359559"/>
    </source>
</evidence>
<dbReference type="InterPro" id="IPR050317">
    <property type="entry name" value="Plant_Fungal_Acyltransferase"/>
</dbReference>
<dbReference type="InterPro" id="IPR023213">
    <property type="entry name" value="CAT-like_dom_sf"/>
</dbReference>
<dbReference type="Pfam" id="PF02458">
    <property type="entry name" value="Transferase"/>
    <property type="match status" value="1"/>
</dbReference>
<gene>
    <name evidence="2" type="ORF">RJT34_09203</name>
</gene>
<protein>
    <submittedName>
        <fullName evidence="2">Uncharacterized protein</fullName>
    </submittedName>
</protein>
<evidence type="ECO:0000256" key="1">
    <source>
        <dbReference type="ARBA" id="ARBA00009861"/>
    </source>
</evidence>
<organism evidence="2 3">
    <name type="scientific">Clitoria ternatea</name>
    <name type="common">Butterfly pea</name>
    <dbReference type="NCBI Taxonomy" id="43366"/>
    <lineage>
        <taxon>Eukaryota</taxon>
        <taxon>Viridiplantae</taxon>
        <taxon>Streptophyta</taxon>
        <taxon>Embryophyta</taxon>
        <taxon>Tracheophyta</taxon>
        <taxon>Spermatophyta</taxon>
        <taxon>Magnoliopsida</taxon>
        <taxon>eudicotyledons</taxon>
        <taxon>Gunneridae</taxon>
        <taxon>Pentapetalae</taxon>
        <taxon>rosids</taxon>
        <taxon>fabids</taxon>
        <taxon>Fabales</taxon>
        <taxon>Fabaceae</taxon>
        <taxon>Papilionoideae</taxon>
        <taxon>50 kb inversion clade</taxon>
        <taxon>NPAAA clade</taxon>
        <taxon>indigoferoid/millettioid clade</taxon>
        <taxon>Phaseoleae</taxon>
        <taxon>Clitoria</taxon>
    </lineage>
</organism>
<dbReference type="AlphaFoldDB" id="A0AAN9K6M5"/>
<comment type="similarity">
    <text evidence="1">Belongs to the plant acyltransferase family.</text>
</comment>
<proteinExistence type="inferred from homology"/>
<dbReference type="PANTHER" id="PTHR31642">
    <property type="entry name" value="TRICHOTHECENE 3-O-ACETYLTRANSFERASE"/>
    <property type="match status" value="1"/>
</dbReference>
<dbReference type="Gene3D" id="3.30.559.10">
    <property type="entry name" value="Chloramphenicol acetyltransferase-like domain"/>
    <property type="match status" value="2"/>
</dbReference>
<name>A0AAN9K6M5_CLITE</name>
<evidence type="ECO:0000313" key="2">
    <source>
        <dbReference type="EMBL" id="KAK7311213.1"/>
    </source>
</evidence>
<dbReference type="PANTHER" id="PTHR31642:SF145">
    <property type="entry name" value="BRASSINOSTEROID-RELATED ACYLTRANSFERASE 1"/>
    <property type="match status" value="1"/>
</dbReference>
<dbReference type="GO" id="GO:0016747">
    <property type="term" value="F:acyltransferase activity, transferring groups other than amino-acyl groups"/>
    <property type="evidence" value="ECO:0007669"/>
    <property type="project" value="TreeGrafter"/>
</dbReference>
<accession>A0AAN9K6M5</accession>
<reference evidence="2 3" key="1">
    <citation type="submission" date="2024-01" db="EMBL/GenBank/DDBJ databases">
        <title>The genomes of 5 underutilized Papilionoideae crops provide insights into root nodulation and disease resistance.</title>
        <authorList>
            <person name="Yuan L."/>
        </authorList>
    </citation>
    <scope>NUCLEOTIDE SEQUENCE [LARGE SCALE GENOMIC DNA]</scope>
    <source>
        <strain evidence="2">LY-2023</strain>
        <tissue evidence="2">Leaf</tissue>
    </source>
</reference>
<sequence length="481" mass="53468">MAAQHGNDPSTIVSISKIVPVYPKLVQPERVLTLSNLDRQCPKLMHLVFFYDNLSSQTLKDLPLNSVFSSLKSGLEQTLTLWYPGAGRLIRHNQSDGKLNLWCNNHGAVLAQAETLVKISQLGNLCEYNELFEKLVYKPAFDGNFSNMPLIVAQVTRFGCGGYSIGIGTSHSLFDGPANYEFLYAWASNSEIVKGRRRCSDDELPKPVHERGILLLSGNLQAPRGTTNAHNNKEARAMAIDHLYQLIMQAASGQKGFDPLHIGRGPSNQNNKCVLKTYHFSGAIIDDLKRKHFPMLRGSLHFSTFEILVAHLWKARTKALEVKKEKLVCLQFAVDIRKKVLPSLPRGFSGNAYVLASIMISAGELHQASYECIIEKIRKAKNNVNHEYVKGYVEALEAAGPQGSSDLPPLKELTLVSDWTRMPFHNIEFFHGSKAAYACPLATPISQVAYFMQSPIDSRGVDVRIGFEAESISSAFTQCFL</sequence>
<comment type="caution">
    <text evidence="2">The sequence shown here is derived from an EMBL/GenBank/DDBJ whole genome shotgun (WGS) entry which is preliminary data.</text>
</comment>
<dbReference type="EMBL" id="JAYKXN010000002">
    <property type="protein sequence ID" value="KAK7311213.1"/>
    <property type="molecule type" value="Genomic_DNA"/>
</dbReference>
<dbReference type="Proteomes" id="UP001359559">
    <property type="component" value="Unassembled WGS sequence"/>
</dbReference>
<keyword evidence="3" id="KW-1185">Reference proteome</keyword>